<sequence length="151" mass="16030">MKSPIAVIGGAGSVARLVTRELMARGETIRVIGRSTLRAHRHLPPLAQYFLADLRRPETLRTPLHGCGAVVYAVEPGPDAPGDSMEAGVVNTLDVLRSGAVPGKPRFVLLSRADEAAVRASGLPCTVVRPGRLTEQDLAEACVEAVYRPTV</sequence>
<dbReference type="InterPro" id="IPR036291">
    <property type="entry name" value="NAD(P)-bd_dom_sf"/>
</dbReference>
<dbReference type="Proteomes" id="UP001501759">
    <property type="component" value="Unassembled WGS sequence"/>
</dbReference>
<dbReference type="PANTHER" id="PTHR15020:SF50">
    <property type="entry name" value="UPF0659 PROTEIN YMR090W"/>
    <property type="match status" value="1"/>
</dbReference>
<proteinExistence type="predicted"/>
<evidence type="ECO:0000313" key="3">
    <source>
        <dbReference type="Proteomes" id="UP001501759"/>
    </source>
</evidence>
<evidence type="ECO:0000313" key="2">
    <source>
        <dbReference type="EMBL" id="GAA5015097.1"/>
    </source>
</evidence>
<dbReference type="SUPFAM" id="SSF51735">
    <property type="entry name" value="NAD(P)-binding Rossmann-fold domains"/>
    <property type="match status" value="1"/>
</dbReference>
<feature type="domain" description="NAD(P)-binding" evidence="1">
    <location>
        <begin position="9"/>
        <end position="111"/>
    </location>
</feature>
<dbReference type="EMBL" id="BAABKB010000013">
    <property type="protein sequence ID" value="GAA5015097.1"/>
    <property type="molecule type" value="Genomic_DNA"/>
</dbReference>
<protein>
    <recommendedName>
        <fullName evidence="1">NAD(P)-binding domain-containing protein</fullName>
    </recommendedName>
</protein>
<organism evidence="2 3">
    <name type="scientific">Streptomyces siamensis</name>
    <dbReference type="NCBI Taxonomy" id="1274986"/>
    <lineage>
        <taxon>Bacteria</taxon>
        <taxon>Bacillati</taxon>
        <taxon>Actinomycetota</taxon>
        <taxon>Actinomycetes</taxon>
        <taxon>Kitasatosporales</taxon>
        <taxon>Streptomycetaceae</taxon>
        <taxon>Streptomyces</taxon>
    </lineage>
</organism>
<evidence type="ECO:0000259" key="1">
    <source>
        <dbReference type="Pfam" id="PF13460"/>
    </source>
</evidence>
<dbReference type="PANTHER" id="PTHR15020">
    <property type="entry name" value="FLAVIN REDUCTASE-RELATED"/>
    <property type="match status" value="1"/>
</dbReference>
<dbReference type="InterPro" id="IPR016040">
    <property type="entry name" value="NAD(P)-bd_dom"/>
</dbReference>
<comment type="caution">
    <text evidence="2">The sequence shown here is derived from an EMBL/GenBank/DDBJ whole genome shotgun (WGS) entry which is preliminary data.</text>
</comment>
<accession>A0ABP9IYV3</accession>
<gene>
    <name evidence="2" type="ORF">GCM10023335_39490</name>
</gene>
<name>A0ABP9IYV3_9ACTN</name>
<dbReference type="Pfam" id="PF13460">
    <property type="entry name" value="NAD_binding_10"/>
    <property type="match status" value="1"/>
</dbReference>
<keyword evidence="3" id="KW-1185">Reference proteome</keyword>
<reference evidence="3" key="1">
    <citation type="journal article" date="2019" name="Int. J. Syst. Evol. Microbiol.">
        <title>The Global Catalogue of Microorganisms (GCM) 10K type strain sequencing project: providing services to taxonomists for standard genome sequencing and annotation.</title>
        <authorList>
            <consortium name="The Broad Institute Genomics Platform"/>
            <consortium name="The Broad Institute Genome Sequencing Center for Infectious Disease"/>
            <person name="Wu L."/>
            <person name="Ma J."/>
        </authorList>
    </citation>
    <scope>NUCLEOTIDE SEQUENCE [LARGE SCALE GENOMIC DNA]</scope>
    <source>
        <strain evidence="3">JCM 18409</strain>
    </source>
</reference>
<dbReference type="Gene3D" id="3.40.50.720">
    <property type="entry name" value="NAD(P)-binding Rossmann-like Domain"/>
    <property type="match status" value="1"/>
</dbReference>
<dbReference type="RefSeq" id="WP_345650449.1">
    <property type="nucleotide sequence ID" value="NZ_BAABKB010000013.1"/>
</dbReference>